<dbReference type="Pfam" id="PF06048">
    <property type="entry name" value="DUF927"/>
    <property type="match status" value="1"/>
</dbReference>
<dbReference type="Proteomes" id="UP000272924">
    <property type="component" value="Chromosome"/>
</dbReference>
<protein>
    <submittedName>
        <fullName evidence="2">DUF927 domain-containing protein</fullName>
    </submittedName>
</protein>
<gene>
    <name evidence="2" type="ORF">EHW89_04460</name>
</gene>
<dbReference type="RefSeq" id="WP_126466910.1">
    <property type="nucleotide sequence ID" value="NZ_CP034543.1"/>
</dbReference>
<dbReference type="AlphaFoldDB" id="A0A3Q9F3E7"/>
<name>A0A3Q9F3E7_9STRE</name>
<proteinExistence type="predicted"/>
<organism evidence="2 3">
    <name type="scientific">Streptococcus periodonticum</name>
    <dbReference type="NCBI Taxonomy" id="2490633"/>
    <lineage>
        <taxon>Bacteria</taxon>
        <taxon>Bacillati</taxon>
        <taxon>Bacillota</taxon>
        <taxon>Bacilli</taxon>
        <taxon>Lactobacillales</taxon>
        <taxon>Streptococcaceae</taxon>
        <taxon>Streptococcus</taxon>
    </lineage>
</organism>
<dbReference type="EMBL" id="CP034543">
    <property type="protein sequence ID" value="AZQ41751.1"/>
    <property type="molecule type" value="Genomic_DNA"/>
</dbReference>
<evidence type="ECO:0000313" key="2">
    <source>
        <dbReference type="EMBL" id="AZQ41751.1"/>
    </source>
</evidence>
<keyword evidence="3" id="KW-1185">Reference proteome</keyword>
<evidence type="ECO:0000259" key="1">
    <source>
        <dbReference type="Pfam" id="PF06048"/>
    </source>
</evidence>
<evidence type="ECO:0000313" key="3">
    <source>
        <dbReference type="Proteomes" id="UP000272924"/>
    </source>
</evidence>
<dbReference type="InterPro" id="IPR009270">
    <property type="entry name" value="DUF927"/>
</dbReference>
<reference evidence="3" key="1">
    <citation type="submission" date="2018-12" db="EMBL/GenBank/DDBJ databases">
        <title>Genome sequencing of Streptococcus sp. KCOM 2412 (= ChDC F135).</title>
        <authorList>
            <person name="Kook J.-K."/>
            <person name="Park S.-N."/>
            <person name="Lim Y.K."/>
        </authorList>
    </citation>
    <scope>NUCLEOTIDE SEQUENCE [LARGE SCALE GENOMIC DNA]</scope>
    <source>
        <strain evidence="3">KCOM 2412</strain>
    </source>
</reference>
<accession>A0A3Q9F3E7</accession>
<feature type="domain" description="DUF927" evidence="1">
    <location>
        <begin position="392"/>
        <end position="655"/>
    </location>
</feature>
<dbReference type="KEGG" id="spei:EHW89_04460"/>
<sequence>MIDNKIATNYVRQVRQNEISKDMVISEVQKTIDVLSAYGIRRVNLRLLGGRKAENQVCQIDDIDVPTVVSNDIKTAYYTTFNEINDDCETGSIAIKDSNISSYRFMLIDVDPERPSGTCATESEKQSAITMTNNILEWFETNGFAQKNIIVADSGNGMHLLVPLNFIPANSAKVTVKAFLNLLSKKFSNKESKIDTTVYNPSRITRLYGTVNCKGENISERPYRQSKLLKIPSEIPDGLNNEDLNLLLKLLRDSLEEKEVVVNNPEVYEEIPYIVARGKEWLEHYNFEFSTPKKDEYGNELYPFKCCPLKNHSNNKNGASFTITKYGRCRFKCLHESCSSKTINDFMTKYPYPKEFLLGVKPSSKEVPTLDGLLAGEKYTYGDYEISKSGIKKFSDKKIETLSSTPFFISQSFLNVDTNQFQYELQYLIQDRKGTQKISASILSPYKLSDLTNYGIILGSAPQKVLEYLDYQINLAPIQNTHSYVGWKKNNLDQLTFRLNKNYGDSEVSLLADDSLFKISSQGTFKDWKQMVIDNVLETNMEIALCVGFSSIILGYLSVTDKPDIGSLIINFYGQSTSGKTTALHLINSIYAKPTETMYSFSATQNALLAILNENKGVVTTIDELSASKSSDLSELLYQIGQGQSRLRLNSASTLHQQFRFNTVIATTSEIPMANYLNSNQGLHMRYLELTSDRGWTKNGEVADAIKLKCSQCYGVASYTFMTKLFKHEKGAHYISEVYSSAYTELLEKLPDTEFKTRIGASYAIIYTSAILIKELLNIDITVEKVRDFLVETEKVALDKRGEIPNDLYDKLVTYTLSHPNLFHIKDSYSRVGNKVGVIKQNKGTYRAFFFRDEMEKVLKKDFSISNIEKAVQLLKSQDKLVTDKRRLTKYLIIESNRFPMYCIELPAGWKRTALEFGILREY</sequence>